<accession>A0AAD5RCF6</accession>
<protein>
    <submittedName>
        <fullName evidence="1">Uncharacterized protein</fullName>
    </submittedName>
</protein>
<dbReference type="Proteomes" id="UP001196413">
    <property type="component" value="Unassembled WGS sequence"/>
</dbReference>
<dbReference type="EMBL" id="JAHQIW010007317">
    <property type="protein sequence ID" value="KAJ1373605.1"/>
    <property type="molecule type" value="Genomic_DNA"/>
</dbReference>
<keyword evidence="2" id="KW-1185">Reference proteome</keyword>
<organism evidence="1 2">
    <name type="scientific">Parelaphostrongylus tenuis</name>
    <name type="common">Meningeal worm</name>
    <dbReference type="NCBI Taxonomy" id="148309"/>
    <lineage>
        <taxon>Eukaryota</taxon>
        <taxon>Metazoa</taxon>
        <taxon>Ecdysozoa</taxon>
        <taxon>Nematoda</taxon>
        <taxon>Chromadorea</taxon>
        <taxon>Rhabditida</taxon>
        <taxon>Rhabditina</taxon>
        <taxon>Rhabditomorpha</taxon>
        <taxon>Strongyloidea</taxon>
        <taxon>Metastrongylidae</taxon>
        <taxon>Parelaphostrongylus</taxon>
    </lineage>
</organism>
<comment type="caution">
    <text evidence="1">The sequence shown here is derived from an EMBL/GenBank/DDBJ whole genome shotgun (WGS) entry which is preliminary data.</text>
</comment>
<dbReference type="AlphaFoldDB" id="A0AAD5RCF6"/>
<proteinExistence type="predicted"/>
<gene>
    <name evidence="1" type="ORF">KIN20_036066</name>
</gene>
<evidence type="ECO:0000313" key="2">
    <source>
        <dbReference type="Proteomes" id="UP001196413"/>
    </source>
</evidence>
<reference evidence="1" key="1">
    <citation type="submission" date="2021-06" db="EMBL/GenBank/DDBJ databases">
        <title>Parelaphostrongylus tenuis whole genome reference sequence.</title>
        <authorList>
            <person name="Garwood T.J."/>
            <person name="Larsen P.A."/>
            <person name="Fountain-Jones N.M."/>
            <person name="Garbe J.R."/>
            <person name="Macchietto M.G."/>
            <person name="Kania S.A."/>
            <person name="Gerhold R.W."/>
            <person name="Richards J.E."/>
            <person name="Wolf T.M."/>
        </authorList>
    </citation>
    <scope>NUCLEOTIDE SEQUENCE</scope>
    <source>
        <strain evidence="1">MNPRO001-30</strain>
        <tissue evidence="1">Meninges</tissue>
    </source>
</reference>
<name>A0AAD5RCF6_PARTN</name>
<evidence type="ECO:0000313" key="1">
    <source>
        <dbReference type="EMBL" id="KAJ1373605.1"/>
    </source>
</evidence>
<sequence length="131" mass="14747">MNQSAVSQLDAFHSISILESPTFHLNTISRLHFNYAMEVGIFSSSLLRNEILHHREKLCFSSATTVQTKSWKAVFKVEGRKGEDYIEMLPSDTKVYLIAKLAEGSDNSVSRSGRLTIHRLQLTDTLDTNAC</sequence>